<evidence type="ECO:0000256" key="1">
    <source>
        <dbReference type="SAM" id="SignalP"/>
    </source>
</evidence>
<name>A0ABP8MJV7_9BACT</name>
<sequence>MQQFMKPSILVSALLATFSAQAQTSVSDTVILGSGYANQVWYRLPADEAGTQPKNNWDLAFRISGSMSSDIMVNNSGSGALWVYPKSGTSGWSSVDTTGLSTWSGLYNNETSWLGAMGRYTDASNPYDLGWGIYDMGTHNVVGDSIYIIKTQAGNFKKLIIEKLASSTYTFTYANLNGSDETTSIIAKSSYTGKKYGYFSLDTKTALDREPLNTDWDLVFGQYATGDYSSMGIAGYTVTGVLANDTLKIAKAVVDPATRSSYTAFSSLTFSGNINGLGYNWKSTSGVVKDSNVYFIRRNNGDIWKLYFTGWISGVSGNGSIIFTKERLSGTSISEQVKSNTALALSPNPSQSGQMVQVVYHFETGVDNAQLLISDITGRIVHQTPLEKTAGLHVYGCNAPLSAGTYFVQIHTGSEKSVQKLVIQ</sequence>
<evidence type="ECO:0000313" key="3">
    <source>
        <dbReference type="Proteomes" id="UP001501410"/>
    </source>
</evidence>
<dbReference type="InterPro" id="IPR026444">
    <property type="entry name" value="Secre_tail"/>
</dbReference>
<feature type="signal peptide" evidence="1">
    <location>
        <begin position="1"/>
        <end position="22"/>
    </location>
</feature>
<reference evidence="3" key="1">
    <citation type="journal article" date="2019" name="Int. J. Syst. Evol. Microbiol.">
        <title>The Global Catalogue of Microorganisms (GCM) 10K type strain sequencing project: providing services to taxonomists for standard genome sequencing and annotation.</title>
        <authorList>
            <consortium name="The Broad Institute Genomics Platform"/>
            <consortium name="The Broad Institute Genome Sequencing Center for Infectious Disease"/>
            <person name="Wu L."/>
            <person name="Ma J."/>
        </authorList>
    </citation>
    <scope>NUCLEOTIDE SEQUENCE [LARGE SCALE GENOMIC DNA]</scope>
    <source>
        <strain evidence="3">JCM 31921</strain>
    </source>
</reference>
<accession>A0ABP8MJV7</accession>
<feature type="chain" id="PRO_5046926512" description="Secretion system C-terminal sorting domain-containing protein" evidence="1">
    <location>
        <begin position="23"/>
        <end position="424"/>
    </location>
</feature>
<keyword evidence="3" id="KW-1185">Reference proteome</keyword>
<keyword evidence="1" id="KW-0732">Signal</keyword>
<evidence type="ECO:0000313" key="2">
    <source>
        <dbReference type="EMBL" id="GAA4450375.1"/>
    </source>
</evidence>
<dbReference type="NCBIfam" id="TIGR04183">
    <property type="entry name" value="Por_Secre_tail"/>
    <property type="match status" value="1"/>
</dbReference>
<comment type="caution">
    <text evidence="2">The sequence shown here is derived from an EMBL/GenBank/DDBJ whole genome shotgun (WGS) entry which is preliminary data.</text>
</comment>
<evidence type="ECO:0008006" key="4">
    <source>
        <dbReference type="Google" id="ProtNLM"/>
    </source>
</evidence>
<dbReference type="EMBL" id="BAABEZ010000004">
    <property type="protein sequence ID" value="GAA4450375.1"/>
    <property type="molecule type" value="Genomic_DNA"/>
</dbReference>
<organism evidence="2 3">
    <name type="scientific">Rurimicrobium arvi</name>
    <dbReference type="NCBI Taxonomy" id="2049916"/>
    <lineage>
        <taxon>Bacteria</taxon>
        <taxon>Pseudomonadati</taxon>
        <taxon>Bacteroidota</taxon>
        <taxon>Chitinophagia</taxon>
        <taxon>Chitinophagales</taxon>
        <taxon>Chitinophagaceae</taxon>
        <taxon>Rurimicrobium</taxon>
    </lineage>
</organism>
<protein>
    <recommendedName>
        <fullName evidence="4">Secretion system C-terminal sorting domain-containing protein</fullName>
    </recommendedName>
</protein>
<proteinExistence type="predicted"/>
<gene>
    <name evidence="2" type="ORF">GCM10023092_06090</name>
</gene>
<dbReference type="Proteomes" id="UP001501410">
    <property type="component" value="Unassembled WGS sequence"/>
</dbReference>